<accession>A0ABZ1VXL5</accession>
<dbReference type="Gene3D" id="3.40.33.10">
    <property type="entry name" value="CAP"/>
    <property type="match status" value="1"/>
</dbReference>
<evidence type="ECO:0000259" key="4">
    <source>
        <dbReference type="Pfam" id="PF04542"/>
    </source>
</evidence>
<feature type="compositionally biased region" description="Pro residues" evidence="2">
    <location>
        <begin position="363"/>
        <end position="375"/>
    </location>
</feature>
<feature type="domain" description="SCP" evidence="3">
    <location>
        <begin position="403"/>
        <end position="516"/>
    </location>
</feature>
<organism evidence="5 6">
    <name type="scientific">Streptomyces caniferus</name>
    <dbReference type="NCBI Taxonomy" id="285557"/>
    <lineage>
        <taxon>Bacteria</taxon>
        <taxon>Bacillati</taxon>
        <taxon>Actinomycetota</taxon>
        <taxon>Actinomycetes</taxon>
        <taxon>Kitasatosporales</taxon>
        <taxon>Streptomycetaceae</taxon>
        <taxon>Streptomyces</taxon>
    </lineage>
</organism>
<keyword evidence="1" id="KW-0731">Sigma factor</keyword>
<keyword evidence="1" id="KW-0804">Transcription</keyword>
<dbReference type="Gene3D" id="1.10.1740.10">
    <property type="match status" value="1"/>
</dbReference>
<evidence type="ECO:0000256" key="2">
    <source>
        <dbReference type="SAM" id="MobiDB-lite"/>
    </source>
</evidence>
<feature type="domain" description="RNA polymerase sigma-70 region 2" evidence="4">
    <location>
        <begin position="27"/>
        <end position="93"/>
    </location>
</feature>
<keyword evidence="1" id="KW-0238">DNA-binding</keyword>
<dbReference type="CDD" id="cd05379">
    <property type="entry name" value="CAP_bacterial"/>
    <property type="match status" value="1"/>
</dbReference>
<dbReference type="SUPFAM" id="SSF88946">
    <property type="entry name" value="Sigma2 domain of RNA polymerase sigma factors"/>
    <property type="match status" value="1"/>
</dbReference>
<dbReference type="Proteomes" id="UP001432292">
    <property type="component" value="Chromosome"/>
</dbReference>
<feature type="region of interest" description="Disordered" evidence="2">
    <location>
        <begin position="260"/>
        <end position="322"/>
    </location>
</feature>
<feature type="compositionally biased region" description="Low complexity" evidence="2">
    <location>
        <begin position="260"/>
        <end position="298"/>
    </location>
</feature>
<dbReference type="PANTHER" id="PTHR31157">
    <property type="entry name" value="SCP DOMAIN-CONTAINING PROTEIN"/>
    <property type="match status" value="1"/>
</dbReference>
<feature type="compositionally biased region" description="Basic and acidic residues" evidence="2">
    <location>
        <begin position="345"/>
        <end position="357"/>
    </location>
</feature>
<dbReference type="PANTHER" id="PTHR31157:SF1">
    <property type="entry name" value="SCP DOMAIN-CONTAINING PROTEIN"/>
    <property type="match status" value="1"/>
</dbReference>
<dbReference type="PROSITE" id="PS01063">
    <property type="entry name" value="SIGMA70_ECF"/>
    <property type="match status" value="1"/>
</dbReference>
<dbReference type="InterPro" id="IPR007627">
    <property type="entry name" value="RNA_pol_sigma70_r2"/>
</dbReference>
<sequence length="521" mass="55657">MGVKQENGTAAVEAAKAGDEHAREELLASYLPLIYNVVGRALDGHADVDDVVQETMLRVLESLADLREPASFRSWLVAIAMNQVRRRWTTDRKTPVVGLDQAPEGADRSADFVDLTILKLGLSGQRREVAAATRWLDEGDRALLSLWWLEAAGEITRPELVAAVGIDSRHAAVRVQRMKEQLEAGRVVVRALAAHPPCPDLTQLTATWDNEPCALWRKRIARHARRCEACSGHWTDLLPAEGLLAGLALLPLPSHLAPPTSLAPTAATASTSTAPAHHASGAVPAHHASGAAPAHQASGGSGAHPLPERLPRPRRVKKGTAVTGAATLAVAVTAALWWSTGTPPAERKHERKAEPKAARTVATPPPTPRPTPTPTPSRTATPSPTRSAPPPPAPPSLEEQATALINLRRARAGCGPLRIDPRLHSAARSHSADMAARQYYEHDTPDGTGPDERITAAGYQWSSWGENLDRGPRTAAAAVNDWMGDAMHRDNLLDCKFTSVGIGVVEGAGGPWWTQDLAAPR</sequence>
<feature type="region of interest" description="Disordered" evidence="2">
    <location>
        <begin position="341"/>
        <end position="397"/>
    </location>
</feature>
<evidence type="ECO:0000313" key="5">
    <source>
        <dbReference type="EMBL" id="WUS27564.1"/>
    </source>
</evidence>
<protein>
    <recommendedName>
        <fullName evidence="1">RNA polymerase sigma factor</fullName>
    </recommendedName>
</protein>
<dbReference type="InterPro" id="IPR013325">
    <property type="entry name" value="RNA_pol_sigma_r2"/>
</dbReference>
<dbReference type="EMBL" id="CP108473">
    <property type="protein sequence ID" value="WUS27564.1"/>
    <property type="molecule type" value="Genomic_DNA"/>
</dbReference>
<dbReference type="InterPro" id="IPR000838">
    <property type="entry name" value="RNA_pol_sigma70_ECF_CS"/>
</dbReference>
<proteinExistence type="inferred from homology"/>
<dbReference type="InterPro" id="IPR035940">
    <property type="entry name" value="CAP_sf"/>
</dbReference>
<dbReference type="InterPro" id="IPR014284">
    <property type="entry name" value="RNA_pol_sigma-70_dom"/>
</dbReference>
<comment type="similarity">
    <text evidence="1">Belongs to the sigma-70 factor family. ECF subfamily.</text>
</comment>
<evidence type="ECO:0000259" key="3">
    <source>
        <dbReference type="Pfam" id="PF00188"/>
    </source>
</evidence>
<name>A0ABZ1VXL5_9ACTN</name>
<dbReference type="RefSeq" id="WP_328686750.1">
    <property type="nucleotide sequence ID" value="NZ_CP108005.1"/>
</dbReference>
<dbReference type="InterPro" id="IPR014044">
    <property type="entry name" value="CAP_dom"/>
</dbReference>
<dbReference type="Pfam" id="PF04542">
    <property type="entry name" value="Sigma70_r2"/>
    <property type="match status" value="1"/>
</dbReference>
<feature type="compositionally biased region" description="Low complexity" evidence="2">
    <location>
        <begin position="376"/>
        <end position="386"/>
    </location>
</feature>
<keyword evidence="6" id="KW-1185">Reference proteome</keyword>
<dbReference type="NCBIfam" id="TIGR02937">
    <property type="entry name" value="sigma70-ECF"/>
    <property type="match status" value="1"/>
</dbReference>
<dbReference type="SUPFAM" id="SSF55797">
    <property type="entry name" value="PR-1-like"/>
    <property type="match status" value="1"/>
</dbReference>
<gene>
    <name evidence="5" type="ORF">OG727_37780</name>
</gene>
<evidence type="ECO:0000313" key="6">
    <source>
        <dbReference type="Proteomes" id="UP001432292"/>
    </source>
</evidence>
<reference evidence="5" key="1">
    <citation type="submission" date="2022-10" db="EMBL/GenBank/DDBJ databases">
        <title>The complete genomes of actinobacterial strains from the NBC collection.</title>
        <authorList>
            <person name="Joergensen T.S."/>
            <person name="Alvarez Arevalo M."/>
            <person name="Sterndorff E.B."/>
            <person name="Faurdal D."/>
            <person name="Vuksanovic O."/>
            <person name="Mourched A.-S."/>
            <person name="Charusanti P."/>
            <person name="Shaw S."/>
            <person name="Blin K."/>
            <person name="Weber T."/>
        </authorList>
    </citation>
    <scope>NUCLEOTIDE SEQUENCE</scope>
    <source>
        <strain evidence="5">NBC_01256</strain>
    </source>
</reference>
<dbReference type="Pfam" id="PF00188">
    <property type="entry name" value="CAP"/>
    <property type="match status" value="1"/>
</dbReference>
<keyword evidence="1" id="KW-0805">Transcription regulation</keyword>
<evidence type="ECO:0000256" key="1">
    <source>
        <dbReference type="RuleBase" id="RU000716"/>
    </source>
</evidence>